<evidence type="ECO:0000313" key="2">
    <source>
        <dbReference type="Proteomes" id="UP000654913"/>
    </source>
</evidence>
<keyword evidence="2" id="KW-1185">Reference proteome</keyword>
<sequence length="305" mass="35249">MADTLIEPLSRVRFTDPAPDADLSLRYLRNIKGTAYDSDEEDDDEEEYPLPQEPFRFFDLPAEIRLRIYDFALFTPPRRNRKSNGSVGASSKNPMRSPLSHRIALFLTSRQMHNEATDFFYSTQAFRVFHIQDYARMPTIRGIPSKYRASIGTIELILGSSWTAPPRSWKVTRHLGLEEMTRLRLLKVFIECDPSHPVFHGFRISNNFYSDFAGGLLQEILGRLPNLEYVEFDGNPSVIKTGALMQRLLQETREAGKKVVWGPQRRWTDYDKEDMVVDRTFYQLKSSKPRVTGVVENSSLVEEVM</sequence>
<dbReference type="InterPro" id="IPR038883">
    <property type="entry name" value="AN11006-like"/>
</dbReference>
<reference evidence="1" key="2">
    <citation type="submission" date="2021-02" db="EMBL/GenBank/DDBJ databases">
        <title>Aspergillus puulaauensis MK2 genome sequence.</title>
        <authorList>
            <person name="Futagami T."/>
            <person name="Mori K."/>
            <person name="Kadooka C."/>
            <person name="Tanaka T."/>
        </authorList>
    </citation>
    <scope>NUCLEOTIDE SEQUENCE</scope>
    <source>
        <strain evidence="1">MK2</strain>
    </source>
</reference>
<reference evidence="1" key="1">
    <citation type="submission" date="2021-01" db="EMBL/GenBank/DDBJ databases">
        <authorList>
            <consortium name="Aspergillus puulaauensis MK2 genome sequencing consortium"/>
            <person name="Kazuki M."/>
            <person name="Futagami T."/>
        </authorList>
    </citation>
    <scope>NUCLEOTIDE SEQUENCE</scope>
    <source>
        <strain evidence="1">MK2</strain>
    </source>
</reference>
<dbReference type="KEGG" id="apuu:APUU_70689S"/>
<organism evidence="1 2">
    <name type="scientific">Aspergillus puulaauensis</name>
    <dbReference type="NCBI Taxonomy" id="1220207"/>
    <lineage>
        <taxon>Eukaryota</taxon>
        <taxon>Fungi</taxon>
        <taxon>Dikarya</taxon>
        <taxon>Ascomycota</taxon>
        <taxon>Pezizomycotina</taxon>
        <taxon>Eurotiomycetes</taxon>
        <taxon>Eurotiomycetidae</taxon>
        <taxon>Eurotiales</taxon>
        <taxon>Aspergillaceae</taxon>
        <taxon>Aspergillus</taxon>
    </lineage>
</organism>
<protein>
    <recommendedName>
        <fullName evidence="3">F-box domain protein</fullName>
    </recommendedName>
</protein>
<gene>
    <name evidence="1" type="ORF">APUU_70689S</name>
</gene>
<dbReference type="Proteomes" id="UP000654913">
    <property type="component" value="Chromosome 7"/>
</dbReference>
<accession>A0A7R7XX59</accession>
<dbReference type="PANTHER" id="PTHR42085">
    <property type="entry name" value="F-BOX DOMAIN-CONTAINING PROTEIN"/>
    <property type="match status" value="1"/>
</dbReference>
<dbReference type="OrthoDB" id="5372935at2759"/>
<dbReference type="PANTHER" id="PTHR42085:SF2">
    <property type="entry name" value="F-BOX DOMAIN-CONTAINING PROTEIN"/>
    <property type="match status" value="1"/>
</dbReference>
<dbReference type="AlphaFoldDB" id="A0A7R7XX59"/>
<name>A0A7R7XX59_9EURO</name>
<dbReference type="GeneID" id="64979116"/>
<dbReference type="RefSeq" id="XP_041561305.1">
    <property type="nucleotide sequence ID" value="XM_041695589.1"/>
</dbReference>
<dbReference type="EMBL" id="AP024449">
    <property type="protein sequence ID" value="BCS29119.1"/>
    <property type="molecule type" value="Genomic_DNA"/>
</dbReference>
<proteinExistence type="predicted"/>
<evidence type="ECO:0008006" key="3">
    <source>
        <dbReference type="Google" id="ProtNLM"/>
    </source>
</evidence>
<evidence type="ECO:0000313" key="1">
    <source>
        <dbReference type="EMBL" id="BCS29119.1"/>
    </source>
</evidence>